<dbReference type="Pfam" id="PF00216">
    <property type="entry name" value="Bac_DNA_binding"/>
    <property type="match status" value="1"/>
</dbReference>
<proteinExistence type="inferred from homology"/>
<organism evidence="5 6">
    <name type="scientific">Dyadobacter sediminis</name>
    <dbReference type="NCBI Taxonomy" id="1493691"/>
    <lineage>
        <taxon>Bacteria</taxon>
        <taxon>Pseudomonadati</taxon>
        <taxon>Bacteroidota</taxon>
        <taxon>Cytophagia</taxon>
        <taxon>Cytophagales</taxon>
        <taxon>Spirosomataceae</taxon>
        <taxon>Dyadobacter</taxon>
    </lineage>
</organism>
<gene>
    <name evidence="5" type="ORF">FEM55_24640</name>
</gene>
<comment type="similarity">
    <text evidence="1 4">Belongs to the bacterial histone-like protein family.</text>
</comment>
<accession>A0A5R9K425</accession>
<keyword evidence="6" id="KW-1185">Reference proteome</keyword>
<evidence type="ECO:0000256" key="2">
    <source>
        <dbReference type="ARBA" id="ARBA00023067"/>
    </source>
</evidence>
<dbReference type="SMART" id="SM00411">
    <property type="entry name" value="BHL"/>
    <property type="match status" value="1"/>
</dbReference>
<evidence type="ECO:0000313" key="6">
    <source>
        <dbReference type="Proteomes" id="UP000309788"/>
    </source>
</evidence>
<comment type="caution">
    <text evidence="5">The sequence shown here is derived from an EMBL/GenBank/DDBJ whole genome shotgun (WGS) entry which is preliminary data.</text>
</comment>
<sequence>MTKADTISRIAEKTGMQREEIENVLEAFFTTIKTSLSEGENIYFRGFGSFVVKQRAEKTARNIAQKSTIIVPAHQVPFFKPSNDFINQVKDGSSTK</sequence>
<dbReference type="InterPro" id="IPR010992">
    <property type="entry name" value="IHF-like_DNA-bd_dom_sf"/>
</dbReference>
<dbReference type="OrthoDB" id="9799835at2"/>
<dbReference type="PANTHER" id="PTHR33175:SF3">
    <property type="entry name" value="DNA-BINDING PROTEIN HU-BETA"/>
    <property type="match status" value="1"/>
</dbReference>
<dbReference type="GO" id="GO:0030527">
    <property type="term" value="F:structural constituent of chromatin"/>
    <property type="evidence" value="ECO:0007669"/>
    <property type="project" value="InterPro"/>
</dbReference>
<dbReference type="EMBL" id="VCEI01000033">
    <property type="protein sequence ID" value="TLU88697.1"/>
    <property type="molecule type" value="Genomic_DNA"/>
</dbReference>
<reference evidence="5 6" key="1">
    <citation type="submission" date="2019-05" db="EMBL/GenBank/DDBJ databases">
        <authorList>
            <person name="Qu J.-H."/>
        </authorList>
    </citation>
    <scope>NUCLEOTIDE SEQUENCE [LARGE SCALE GENOMIC DNA]</scope>
    <source>
        <strain evidence="5 6">Z12</strain>
    </source>
</reference>
<dbReference type="SUPFAM" id="SSF47729">
    <property type="entry name" value="IHF-like DNA-binding proteins"/>
    <property type="match status" value="1"/>
</dbReference>
<evidence type="ECO:0000256" key="4">
    <source>
        <dbReference type="RuleBase" id="RU003939"/>
    </source>
</evidence>
<evidence type="ECO:0000256" key="3">
    <source>
        <dbReference type="ARBA" id="ARBA00023125"/>
    </source>
</evidence>
<dbReference type="GO" id="GO:0030261">
    <property type="term" value="P:chromosome condensation"/>
    <property type="evidence" value="ECO:0007669"/>
    <property type="project" value="UniProtKB-KW"/>
</dbReference>
<dbReference type="InterPro" id="IPR000119">
    <property type="entry name" value="Hist_DNA-bd"/>
</dbReference>
<protein>
    <submittedName>
        <fullName evidence="5">Integration host factor subunit beta</fullName>
    </submittedName>
</protein>
<keyword evidence="3" id="KW-0238">DNA-binding</keyword>
<dbReference type="GO" id="GO:0003677">
    <property type="term" value="F:DNA binding"/>
    <property type="evidence" value="ECO:0007669"/>
    <property type="project" value="UniProtKB-KW"/>
</dbReference>
<dbReference type="PANTHER" id="PTHR33175">
    <property type="entry name" value="DNA-BINDING PROTEIN HU"/>
    <property type="match status" value="1"/>
</dbReference>
<dbReference type="CDD" id="cd13836">
    <property type="entry name" value="IHF_B"/>
    <property type="match status" value="1"/>
</dbReference>
<evidence type="ECO:0000313" key="5">
    <source>
        <dbReference type="EMBL" id="TLU88697.1"/>
    </source>
</evidence>
<name>A0A5R9K425_9BACT</name>
<keyword evidence="2" id="KW-0226">DNA condensation</keyword>
<dbReference type="AlphaFoldDB" id="A0A5R9K425"/>
<dbReference type="GO" id="GO:0005829">
    <property type="term" value="C:cytosol"/>
    <property type="evidence" value="ECO:0007669"/>
    <property type="project" value="TreeGrafter"/>
</dbReference>
<evidence type="ECO:0000256" key="1">
    <source>
        <dbReference type="ARBA" id="ARBA00010529"/>
    </source>
</evidence>
<dbReference type="Proteomes" id="UP000309788">
    <property type="component" value="Unassembled WGS sequence"/>
</dbReference>
<dbReference type="Gene3D" id="4.10.520.10">
    <property type="entry name" value="IHF-like DNA-binding proteins"/>
    <property type="match status" value="1"/>
</dbReference>